<evidence type="ECO:0000313" key="3">
    <source>
        <dbReference type="Proteomes" id="UP001224775"/>
    </source>
</evidence>
<name>A0AAD8XVA0_9STRA</name>
<reference evidence="2" key="1">
    <citation type="submission" date="2023-06" db="EMBL/GenBank/DDBJ databases">
        <title>Survivors Of The Sea: Transcriptome response of Skeletonema marinoi to long-term dormancy.</title>
        <authorList>
            <person name="Pinder M.I.M."/>
            <person name="Kourtchenko O."/>
            <person name="Robertson E.K."/>
            <person name="Larsson T."/>
            <person name="Maumus F."/>
            <person name="Osuna-Cruz C.M."/>
            <person name="Vancaester E."/>
            <person name="Stenow R."/>
            <person name="Vandepoele K."/>
            <person name="Ploug H."/>
            <person name="Bruchert V."/>
            <person name="Godhe A."/>
            <person name="Topel M."/>
        </authorList>
    </citation>
    <scope>NUCLEOTIDE SEQUENCE</scope>
    <source>
        <strain evidence="2">R05AC</strain>
    </source>
</reference>
<keyword evidence="3" id="KW-1185">Reference proteome</keyword>
<dbReference type="Proteomes" id="UP001224775">
    <property type="component" value="Unassembled WGS sequence"/>
</dbReference>
<dbReference type="EMBL" id="JATAAI010000038">
    <property type="protein sequence ID" value="KAK1734514.1"/>
    <property type="molecule type" value="Genomic_DNA"/>
</dbReference>
<evidence type="ECO:0000313" key="2">
    <source>
        <dbReference type="EMBL" id="KAK1734514.1"/>
    </source>
</evidence>
<comment type="caution">
    <text evidence="2">The sequence shown here is derived from an EMBL/GenBank/DDBJ whole genome shotgun (WGS) entry which is preliminary data.</text>
</comment>
<keyword evidence="1" id="KW-0812">Transmembrane</keyword>
<sequence>MSGTTVYNNKVKLCDFLDTTSVTCGSSGTVVLDLSSFLLIDGVTIQPNVLAPMLQMPEIEIKTKPDGKDYEYCTKDPNVVAYQSAAFTSGGAAKTAGFLVGTVALVGLAAYAVKRRNRSKSNNGADQKLNG</sequence>
<keyword evidence="1" id="KW-0472">Membrane</keyword>
<organism evidence="2 3">
    <name type="scientific">Skeletonema marinoi</name>
    <dbReference type="NCBI Taxonomy" id="267567"/>
    <lineage>
        <taxon>Eukaryota</taxon>
        <taxon>Sar</taxon>
        <taxon>Stramenopiles</taxon>
        <taxon>Ochrophyta</taxon>
        <taxon>Bacillariophyta</taxon>
        <taxon>Coscinodiscophyceae</taxon>
        <taxon>Thalassiosirophycidae</taxon>
        <taxon>Thalassiosirales</taxon>
        <taxon>Skeletonemataceae</taxon>
        <taxon>Skeletonema</taxon>
        <taxon>Skeletonema marinoi-dohrnii complex</taxon>
    </lineage>
</organism>
<proteinExistence type="predicted"/>
<dbReference type="AlphaFoldDB" id="A0AAD8XVA0"/>
<keyword evidence="1" id="KW-1133">Transmembrane helix</keyword>
<evidence type="ECO:0000256" key="1">
    <source>
        <dbReference type="SAM" id="Phobius"/>
    </source>
</evidence>
<gene>
    <name evidence="2" type="ORF">QTG54_014762</name>
</gene>
<accession>A0AAD8XVA0</accession>
<feature type="transmembrane region" description="Helical" evidence="1">
    <location>
        <begin position="96"/>
        <end position="113"/>
    </location>
</feature>
<protein>
    <submittedName>
        <fullName evidence="2">Uncharacterized protein</fullName>
    </submittedName>
</protein>